<evidence type="ECO:0000313" key="2">
    <source>
        <dbReference type="EMBL" id="KKL48133.1"/>
    </source>
</evidence>
<accession>A0A0F9CFI6</accession>
<protein>
    <submittedName>
        <fullName evidence="2">Uncharacterized protein</fullName>
    </submittedName>
</protein>
<gene>
    <name evidence="2" type="ORF">LCGC14_2328570</name>
</gene>
<sequence>MMIELTYQMREVNKKQDLILQEEMPELKKDVAVIKEKVHSIKGYVSNHLTDAVKAEEKYNKRLQLSEGKIAEIQTWKNKLEGKLIILGAIAAIIGSIIGGILLQMF</sequence>
<reference evidence="2" key="1">
    <citation type="journal article" date="2015" name="Nature">
        <title>Complex archaea that bridge the gap between prokaryotes and eukaryotes.</title>
        <authorList>
            <person name="Spang A."/>
            <person name="Saw J.H."/>
            <person name="Jorgensen S.L."/>
            <person name="Zaremba-Niedzwiedzka K."/>
            <person name="Martijn J."/>
            <person name="Lind A.E."/>
            <person name="van Eijk R."/>
            <person name="Schleper C."/>
            <person name="Guy L."/>
            <person name="Ettema T.J."/>
        </authorList>
    </citation>
    <scope>NUCLEOTIDE SEQUENCE</scope>
</reference>
<comment type="caution">
    <text evidence="2">The sequence shown here is derived from an EMBL/GenBank/DDBJ whole genome shotgun (WGS) entry which is preliminary data.</text>
</comment>
<organism evidence="2">
    <name type="scientific">marine sediment metagenome</name>
    <dbReference type="NCBI Taxonomy" id="412755"/>
    <lineage>
        <taxon>unclassified sequences</taxon>
        <taxon>metagenomes</taxon>
        <taxon>ecological metagenomes</taxon>
    </lineage>
</organism>
<name>A0A0F9CFI6_9ZZZZ</name>
<proteinExistence type="predicted"/>
<keyword evidence="1" id="KW-0472">Membrane</keyword>
<dbReference type="AlphaFoldDB" id="A0A0F9CFI6"/>
<feature type="transmembrane region" description="Helical" evidence="1">
    <location>
        <begin position="84"/>
        <end position="103"/>
    </location>
</feature>
<dbReference type="EMBL" id="LAZR01033421">
    <property type="protein sequence ID" value="KKL48133.1"/>
    <property type="molecule type" value="Genomic_DNA"/>
</dbReference>
<evidence type="ECO:0000256" key="1">
    <source>
        <dbReference type="SAM" id="Phobius"/>
    </source>
</evidence>
<keyword evidence="1" id="KW-0812">Transmembrane</keyword>
<keyword evidence="1" id="KW-1133">Transmembrane helix</keyword>